<accession>A0ABT4SZJ3</accession>
<organism evidence="1 2">
    <name type="scientific">Nonomuraea ferruginea</name>
    <dbReference type="NCBI Taxonomy" id="46174"/>
    <lineage>
        <taxon>Bacteria</taxon>
        <taxon>Bacillati</taxon>
        <taxon>Actinomycetota</taxon>
        <taxon>Actinomycetes</taxon>
        <taxon>Streptosporangiales</taxon>
        <taxon>Streptosporangiaceae</taxon>
        <taxon>Nonomuraea</taxon>
    </lineage>
</organism>
<protein>
    <submittedName>
        <fullName evidence="1">Uncharacterized protein</fullName>
    </submittedName>
</protein>
<reference evidence="1 2" key="1">
    <citation type="submission" date="2022-11" db="EMBL/GenBank/DDBJ databases">
        <title>Nonomuraea corallina sp. nov., a new species of the genus Nonomuraea isolated from sea side sediment in Thai sea.</title>
        <authorList>
            <person name="Ngamcharungchit C."/>
            <person name="Matsumoto A."/>
            <person name="Suriyachadkun C."/>
            <person name="Panbangred W."/>
            <person name="Inahashi Y."/>
            <person name="Intra B."/>
        </authorList>
    </citation>
    <scope>NUCLEOTIDE SEQUENCE [LARGE SCALE GENOMIC DNA]</scope>
    <source>
        <strain evidence="1 2">DSM 43553</strain>
    </source>
</reference>
<gene>
    <name evidence="1" type="ORF">OUY24_17740</name>
</gene>
<name>A0ABT4SZJ3_9ACTN</name>
<keyword evidence="2" id="KW-1185">Reference proteome</keyword>
<comment type="caution">
    <text evidence="1">The sequence shown here is derived from an EMBL/GenBank/DDBJ whole genome shotgun (WGS) entry which is preliminary data.</text>
</comment>
<evidence type="ECO:0000313" key="1">
    <source>
        <dbReference type="EMBL" id="MDA0642480.1"/>
    </source>
</evidence>
<evidence type="ECO:0000313" key="2">
    <source>
        <dbReference type="Proteomes" id="UP001212498"/>
    </source>
</evidence>
<proteinExistence type="predicted"/>
<dbReference type="Proteomes" id="UP001212498">
    <property type="component" value="Unassembled WGS sequence"/>
</dbReference>
<dbReference type="RefSeq" id="WP_271277008.1">
    <property type="nucleotide sequence ID" value="NZ_BAABFD010000012.1"/>
</dbReference>
<dbReference type="EMBL" id="JAPNUD010000043">
    <property type="protein sequence ID" value="MDA0642480.1"/>
    <property type="molecule type" value="Genomic_DNA"/>
</dbReference>
<sequence length="58" mass="6378">MKVVEHSRMFMVGSWSVVPVRGVVGFGKGKILLSNWGMKANIKPPPADEAVPVEELRD</sequence>